<keyword evidence="2" id="KW-1185">Reference proteome</keyword>
<reference evidence="1 2" key="1">
    <citation type="submission" date="2013-11" db="EMBL/GenBank/DDBJ databases">
        <title>Genome sequencing of Stegodyphus mimosarum.</title>
        <authorList>
            <person name="Bechsgaard J."/>
        </authorList>
    </citation>
    <scope>NUCLEOTIDE SEQUENCE [LARGE SCALE GENOMIC DNA]</scope>
</reference>
<organism evidence="1 2">
    <name type="scientific">Stegodyphus mimosarum</name>
    <name type="common">African social velvet spider</name>
    <dbReference type="NCBI Taxonomy" id="407821"/>
    <lineage>
        <taxon>Eukaryota</taxon>
        <taxon>Metazoa</taxon>
        <taxon>Ecdysozoa</taxon>
        <taxon>Arthropoda</taxon>
        <taxon>Chelicerata</taxon>
        <taxon>Arachnida</taxon>
        <taxon>Araneae</taxon>
        <taxon>Araneomorphae</taxon>
        <taxon>Entelegynae</taxon>
        <taxon>Eresoidea</taxon>
        <taxon>Eresidae</taxon>
        <taxon>Stegodyphus</taxon>
    </lineage>
</organism>
<proteinExistence type="predicted"/>
<dbReference type="Proteomes" id="UP000054359">
    <property type="component" value="Unassembled WGS sequence"/>
</dbReference>
<accession>A0A087U521</accession>
<sequence>MHSKLAMGARLFFKVVPLLKSESMLMEIRRGRKGGMDGAFRVASS</sequence>
<evidence type="ECO:0000313" key="2">
    <source>
        <dbReference type="Proteomes" id="UP000054359"/>
    </source>
</evidence>
<dbReference type="AlphaFoldDB" id="A0A087U521"/>
<name>A0A087U521_STEMI</name>
<dbReference type="EMBL" id="KK118209">
    <property type="protein sequence ID" value="KFM72460.1"/>
    <property type="molecule type" value="Genomic_DNA"/>
</dbReference>
<protein>
    <submittedName>
        <fullName evidence="1">Uncharacterized protein</fullName>
    </submittedName>
</protein>
<evidence type="ECO:0000313" key="1">
    <source>
        <dbReference type="EMBL" id="KFM72460.1"/>
    </source>
</evidence>
<gene>
    <name evidence="1" type="ORF">X975_09133</name>
</gene>
<feature type="non-terminal residue" evidence="1">
    <location>
        <position position="45"/>
    </location>
</feature>